<dbReference type="PANTHER" id="PTHR30614:SF1">
    <property type="entry name" value="GLUTAMATE_ASPARTATE IMPORT PERMEASE PROTEIN GLTK"/>
    <property type="match status" value="1"/>
</dbReference>
<dbReference type="Proteomes" id="UP000831019">
    <property type="component" value="Plasmid pDSM109990_c"/>
</dbReference>
<gene>
    <name evidence="10" type="primary">yecS_3</name>
    <name evidence="10" type="ORF">DSM109990_03803</name>
</gene>
<dbReference type="PANTHER" id="PTHR30614">
    <property type="entry name" value="MEMBRANE COMPONENT OF AMINO ACID ABC TRANSPORTER"/>
    <property type="match status" value="1"/>
</dbReference>
<dbReference type="RefSeq" id="WP_243263854.1">
    <property type="nucleotide sequence ID" value="NZ_CP085147.1"/>
</dbReference>
<feature type="transmembrane region" description="Helical" evidence="8">
    <location>
        <begin position="55"/>
        <end position="81"/>
    </location>
</feature>
<name>A0ABY3ZTF6_9RHOB</name>
<evidence type="ECO:0000259" key="9">
    <source>
        <dbReference type="PROSITE" id="PS50928"/>
    </source>
</evidence>
<dbReference type="InterPro" id="IPR010065">
    <property type="entry name" value="AA_ABC_transptr_permease_3TM"/>
</dbReference>
<evidence type="ECO:0000313" key="11">
    <source>
        <dbReference type="Proteomes" id="UP000831019"/>
    </source>
</evidence>
<comment type="similarity">
    <text evidence="2">Belongs to the binding-protein-dependent transport system permease family. HisMQ subfamily.</text>
</comment>
<dbReference type="NCBIfam" id="TIGR01726">
    <property type="entry name" value="HEQRo_perm_3TM"/>
    <property type="match status" value="1"/>
</dbReference>
<comment type="subcellular location">
    <subcellularLocation>
        <location evidence="1">Cell inner membrane</location>
        <topology evidence="1">Multi-pass membrane protein</topology>
    </subcellularLocation>
    <subcellularLocation>
        <location evidence="8">Cell membrane</location>
        <topology evidence="8">Multi-pass membrane protein</topology>
    </subcellularLocation>
</comment>
<evidence type="ECO:0000256" key="2">
    <source>
        <dbReference type="ARBA" id="ARBA00010072"/>
    </source>
</evidence>
<evidence type="ECO:0000256" key="7">
    <source>
        <dbReference type="ARBA" id="ARBA00023136"/>
    </source>
</evidence>
<evidence type="ECO:0000256" key="1">
    <source>
        <dbReference type="ARBA" id="ARBA00004429"/>
    </source>
</evidence>
<dbReference type="InterPro" id="IPR043429">
    <property type="entry name" value="ArtM/GltK/GlnP/TcyL/YhdX-like"/>
</dbReference>
<keyword evidence="11" id="KW-1185">Reference proteome</keyword>
<feature type="transmembrane region" description="Helical" evidence="8">
    <location>
        <begin position="102"/>
        <end position="121"/>
    </location>
</feature>
<keyword evidence="7 8" id="KW-0472">Membrane</keyword>
<dbReference type="PROSITE" id="PS50928">
    <property type="entry name" value="ABC_TM1"/>
    <property type="match status" value="1"/>
</dbReference>
<keyword evidence="4" id="KW-1003">Cell membrane</keyword>
<evidence type="ECO:0000256" key="5">
    <source>
        <dbReference type="ARBA" id="ARBA00022692"/>
    </source>
</evidence>
<dbReference type="InterPro" id="IPR000515">
    <property type="entry name" value="MetI-like"/>
</dbReference>
<dbReference type="Pfam" id="PF00528">
    <property type="entry name" value="BPD_transp_1"/>
    <property type="match status" value="1"/>
</dbReference>
<dbReference type="InterPro" id="IPR035906">
    <property type="entry name" value="MetI-like_sf"/>
</dbReference>
<keyword evidence="5 8" id="KW-0812">Transmembrane</keyword>
<evidence type="ECO:0000256" key="6">
    <source>
        <dbReference type="ARBA" id="ARBA00022989"/>
    </source>
</evidence>
<evidence type="ECO:0000313" key="10">
    <source>
        <dbReference type="EMBL" id="UOA16916.1"/>
    </source>
</evidence>
<sequence>MTKVSTVPRPNSLVSILAGAALLLAALAVGVITVSQVAQGPADSSLNVLRRWSPFILQGFMLNILMSVIAMILATISGVVLGFMQISHLAIVRQPARFVTHVFRNSPWLVILFAIMLMVPFEITLPYFGLVMIPGWVKATIGFTLPVMANLAEILRGAVASIPTGQWESAESLAFSRMQTMRHVILPQCVRRMLPSWMNWFALLTLMTPIAAILGVNEALGNTQAAMEAAGSSPDLLIPFYLFLMCIFFIFIYPVSVWTKRLERRFSTT</sequence>
<feature type="domain" description="ABC transmembrane type-1" evidence="9">
    <location>
        <begin position="60"/>
        <end position="253"/>
    </location>
</feature>
<organism evidence="10 11">
    <name type="scientific">Sulfitobacter dubius</name>
    <dbReference type="NCBI Taxonomy" id="218673"/>
    <lineage>
        <taxon>Bacteria</taxon>
        <taxon>Pseudomonadati</taxon>
        <taxon>Pseudomonadota</taxon>
        <taxon>Alphaproteobacteria</taxon>
        <taxon>Rhodobacterales</taxon>
        <taxon>Roseobacteraceae</taxon>
        <taxon>Sulfitobacter</taxon>
    </lineage>
</organism>
<evidence type="ECO:0000256" key="4">
    <source>
        <dbReference type="ARBA" id="ARBA00022475"/>
    </source>
</evidence>
<keyword evidence="3 8" id="KW-0813">Transport</keyword>
<feature type="transmembrane region" description="Helical" evidence="8">
    <location>
        <begin position="236"/>
        <end position="255"/>
    </location>
</feature>
<dbReference type="SUPFAM" id="SSF161098">
    <property type="entry name" value="MetI-like"/>
    <property type="match status" value="1"/>
</dbReference>
<dbReference type="Gene3D" id="1.10.3720.10">
    <property type="entry name" value="MetI-like"/>
    <property type="match status" value="1"/>
</dbReference>
<dbReference type="CDD" id="cd06261">
    <property type="entry name" value="TM_PBP2"/>
    <property type="match status" value="1"/>
</dbReference>
<dbReference type="EMBL" id="CP085147">
    <property type="protein sequence ID" value="UOA16916.1"/>
    <property type="molecule type" value="Genomic_DNA"/>
</dbReference>
<accession>A0ABY3ZTF6</accession>
<evidence type="ECO:0000256" key="3">
    <source>
        <dbReference type="ARBA" id="ARBA00022448"/>
    </source>
</evidence>
<evidence type="ECO:0000256" key="8">
    <source>
        <dbReference type="RuleBase" id="RU363032"/>
    </source>
</evidence>
<keyword evidence="6 8" id="KW-1133">Transmembrane helix</keyword>
<reference evidence="11" key="1">
    <citation type="journal article" date="2022" name="Microorganisms">
        <title>Beyond the ABCs#Discovery of Three New Plasmid Types in Rhodobacterales (RepQ, RepY, RepW).</title>
        <authorList>
            <person name="Freese H.M."/>
            <person name="Ringel V."/>
            <person name="Overmann J."/>
            <person name="Petersen J."/>
        </authorList>
    </citation>
    <scope>NUCLEOTIDE SEQUENCE [LARGE SCALE GENOMIC DNA]</scope>
    <source>
        <strain evidence="11">DSM 109990</strain>
        <plasmid evidence="11">pDSM109990_c</plasmid>
    </source>
</reference>
<geneLocation type="plasmid" evidence="10 11">
    <name>pDSM109990_c</name>
</geneLocation>
<feature type="transmembrane region" description="Helical" evidence="8">
    <location>
        <begin position="127"/>
        <end position="148"/>
    </location>
</feature>
<keyword evidence="10" id="KW-0614">Plasmid</keyword>
<feature type="transmembrane region" description="Helical" evidence="8">
    <location>
        <begin position="12"/>
        <end position="35"/>
    </location>
</feature>
<proteinExistence type="inferred from homology"/>
<feature type="transmembrane region" description="Helical" evidence="8">
    <location>
        <begin position="197"/>
        <end position="216"/>
    </location>
</feature>
<protein>
    <submittedName>
        <fullName evidence="10">L-cystine transport system permease protein YecS</fullName>
    </submittedName>
</protein>